<evidence type="ECO:0000313" key="4">
    <source>
        <dbReference type="Proteomes" id="UP000076131"/>
    </source>
</evidence>
<dbReference type="Gene3D" id="3.40.1440.10">
    <property type="entry name" value="GIY-YIG endonuclease"/>
    <property type="match status" value="1"/>
</dbReference>
<evidence type="ECO:0000313" key="3">
    <source>
        <dbReference type="EMBL" id="KZC23441.1"/>
    </source>
</evidence>
<sequence length="99" mass="11339">MEFTLYILECADGSFYIGHTDDLGKRLAQHDEGRGCVYTSTRRPLKLLHTEGFETRYEALTMERKLKGCSRAKKLAYMAGDWKAIGDLSKGRHQHQRSS</sequence>
<dbReference type="PANTHER" id="PTHR34477:SF1">
    <property type="entry name" value="UPF0213 PROTEIN YHBQ"/>
    <property type="match status" value="1"/>
</dbReference>
<dbReference type="InterPro" id="IPR035901">
    <property type="entry name" value="GIY-YIG_endonuc_sf"/>
</dbReference>
<dbReference type="Proteomes" id="UP000076131">
    <property type="component" value="Unassembled WGS sequence"/>
</dbReference>
<comment type="similarity">
    <text evidence="1">Belongs to the UPF0213 family.</text>
</comment>
<proteinExistence type="inferred from homology"/>
<dbReference type="InterPro" id="IPR050190">
    <property type="entry name" value="UPF0213_domain"/>
</dbReference>
<dbReference type="SUPFAM" id="SSF82771">
    <property type="entry name" value="GIY-YIG endonuclease"/>
    <property type="match status" value="1"/>
</dbReference>
<feature type="domain" description="GIY-YIG" evidence="2">
    <location>
        <begin position="1"/>
        <end position="76"/>
    </location>
</feature>
<name>A0A154QGV7_9GAMM</name>
<protein>
    <submittedName>
        <fullName evidence="3">Excinuclease ABC subunit C</fullName>
    </submittedName>
</protein>
<dbReference type="EMBL" id="LVJS01000045">
    <property type="protein sequence ID" value="KZC23441.1"/>
    <property type="molecule type" value="Genomic_DNA"/>
</dbReference>
<dbReference type="InterPro" id="IPR000305">
    <property type="entry name" value="GIY-YIG_endonuc"/>
</dbReference>
<gene>
    <name evidence="3" type="ORF">RHOFW104T7_14075</name>
</gene>
<organism evidence="3 4">
    <name type="scientific">Rhodanobacter thiooxydans</name>
    <dbReference type="NCBI Taxonomy" id="416169"/>
    <lineage>
        <taxon>Bacteria</taxon>
        <taxon>Pseudomonadati</taxon>
        <taxon>Pseudomonadota</taxon>
        <taxon>Gammaproteobacteria</taxon>
        <taxon>Lysobacterales</taxon>
        <taxon>Rhodanobacteraceae</taxon>
        <taxon>Rhodanobacter</taxon>
    </lineage>
</organism>
<evidence type="ECO:0000256" key="1">
    <source>
        <dbReference type="ARBA" id="ARBA00007435"/>
    </source>
</evidence>
<dbReference type="PANTHER" id="PTHR34477">
    <property type="entry name" value="UPF0213 PROTEIN YHBQ"/>
    <property type="match status" value="1"/>
</dbReference>
<dbReference type="Pfam" id="PF01541">
    <property type="entry name" value="GIY-YIG"/>
    <property type="match status" value="1"/>
</dbReference>
<reference evidence="3 4" key="1">
    <citation type="journal article" date="2016" name="MBio">
        <title>Lateral Gene Transfer in a Heavy Metal-Contaminated-Groundwater Microbial Community.</title>
        <authorList>
            <person name="Hemme C.L."/>
            <person name="Green S.J."/>
            <person name="Rishishwar L."/>
            <person name="Prakash O."/>
            <person name="Pettenato A."/>
            <person name="Chakraborty R."/>
            <person name="Deutschbauer A.M."/>
            <person name="Van Nostrand J.D."/>
            <person name="Wu L."/>
            <person name="He Z."/>
            <person name="Jordan I.K."/>
            <person name="Hazen T.C."/>
            <person name="Arkin A.P."/>
            <person name="Kostka J.E."/>
            <person name="Zhou J."/>
        </authorList>
    </citation>
    <scope>NUCLEOTIDE SEQUENCE [LARGE SCALE GENOMIC DNA]</scope>
    <source>
        <strain evidence="3 4">FW104-T7</strain>
    </source>
</reference>
<dbReference type="RefSeq" id="WP_008437889.1">
    <property type="nucleotide sequence ID" value="NZ_LVJS01000045.1"/>
</dbReference>
<dbReference type="AlphaFoldDB" id="A0A154QGV7"/>
<dbReference type="CDD" id="cd10456">
    <property type="entry name" value="GIY-YIG_UPF0213"/>
    <property type="match status" value="1"/>
</dbReference>
<keyword evidence="4" id="KW-1185">Reference proteome</keyword>
<evidence type="ECO:0000259" key="2">
    <source>
        <dbReference type="PROSITE" id="PS50164"/>
    </source>
</evidence>
<dbReference type="STRING" id="416169.RHOFW104T7_14075"/>
<accession>A0A154QGV7</accession>
<comment type="caution">
    <text evidence="3">The sequence shown here is derived from an EMBL/GenBank/DDBJ whole genome shotgun (WGS) entry which is preliminary data.</text>
</comment>
<dbReference type="PROSITE" id="PS50164">
    <property type="entry name" value="GIY_YIG"/>
    <property type="match status" value="1"/>
</dbReference>
<dbReference type="eggNOG" id="COG2827">
    <property type="taxonomic scope" value="Bacteria"/>
</dbReference>